<dbReference type="Proteomes" id="UP001168694">
    <property type="component" value="Unassembled WGS sequence"/>
</dbReference>
<organism evidence="2 3">
    <name type="scientific">Fictibacillus terranigra</name>
    <dbReference type="NCBI Taxonomy" id="3058424"/>
    <lineage>
        <taxon>Bacteria</taxon>
        <taxon>Bacillati</taxon>
        <taxon>Bacillota</taxon>
        <taxon>Bacilli</taxon>
        <taxon>Bacillales</taxon>
        <taxon>Fictibacillaceae</taxon>
        <taxon>Fictibacillus</taxon>
    </lineage>
</organism>
<sequence length="134" mass="15399">MNDETFNPTPICNCGQPFNEWPMMDEMNDEMFGNTPICNCGQPFNEWPIMDEMEQSHRLPEDDRDNEYGIYREQDIEGCFSSANDQTQNVPETADNGDDKEWRSSGPFGDVVETMDGDYDNWRSCGSHGDVYSI</sequence>
<protein>
    <submittedName>
        <fullName evidence="2">Uncharacterized protein</fullName>
    </submittedName>
</protein>
<evidence type="ECO:0000256" key="1">
    <source>
        <dbReference type="SAM" id="MobiDB-lite"/>
    </source>
</evidence>
<evidence type="ECO:0000313" key="3">
    <source>
        <dbReference type="Proteomes" id="UP001168694"/>
    </source>
</evidence>
<reference evidence="2" key="1">
    <citation type="submission" date="2023-06" db="EMBL/GenBank/DDBJ databases">
        <title>Draft Genome Sequences of Representative Paenibacillus Polymyxa, Bacillus cereus, Fictibacillus sp., and Brevibacillus agri Strains Isolated from Amazonian Dark Earth.</title>
        <authorList>
            <person name="Pellegrinetti T.A."/>
            <person name="Cunha I.C.M."/>
            <person name="Chaves M.G."/>
            <person name="Freitas A.S."/>
            <person name="Silva A.V.R."/>
            <person name="Tsai S.M."/>
            <person name="Mendes L.W."/>
        </authorList>
    </citation>
    <scope>NUCLEOTIDE SEQUENCE</scope>
    <source>
        <strain evidence="2">CENA-BCM004</strain>
    </source>
</reference>
<comment type="caution">
    <text evidence="2">The sequence shown here is derived from an EMBL/GenBank/DDBJ whole genome shotgun (WGS) entry which is preliminary data.</text>
</comment>
<keyword evidence="3" id="KW-1185">Reference proteome</keyword>
<dbReference type="RefSeq" id="WP_290400184.1">
    <property type="nucleotide sequence ID" value="NZ_JAUHLN010000002.1"/>
</dbReference>
<evidence type="ECO:0000313" key="2">
    <source>
        <dbReference type="EMBL" id="MDN4074112.1"/>
    </source>
</evidence>
<accession>A0ABT8E871</accession>
<feature type="compositionally biased region" description="Polar residues" evidence="1">
    <location>
        <begin position="82"/>
        <end position="91"/>
    </location>
</feature>
<feature type="region of interest" description="Disordered" evidence="1">
    <location>
        <begin position="82"/>
        <end position="110"/>
    </location>
</feature>
<proteinExistence type="predicted"/>
<gene>
    <name evidence="2" type="ORF">QYF49_13995</name>
</gene>
<name>A0ABT8E871_9BACL</name>
<dbReference type="EMBL" id="JAUHLN010000002">
    <property type="protein sequence ID" value="MDN4074112.1"/>
    <property type="molecule type" value="Genomic_DNA"/>
</dbReference>